<evidence type="ECO:0000256" key="6">
    <source>
        <dbReference type="ARBA" id="ARBA00022771"/>
    </source>
</evidence>
<evidence type="ECO:0000256" key="11">
    <source>
        <dbReference type="ARBA" id="ARBA00023239"/>
    </source>
</evidence>
<organism evidence="18 19">
    <name type="scientific">Actinobacillus porcinus</name>
    <dbReference type="NCBI Taxonomy" id="51048"/>
    <lineage>
        <taxon>Bacteria</taxon>
        <taxon>Pseudomonadati</taxon>
        <taxon>Pseudomonadota</taxon>
        <taxon>Gammaproteobacteria</taxon>
        <taxon>Pasteurellales</taxon>
        <taxon>Pasteurellaceae</taxon>
        <taxon>Actinobacillus</taxon>
    </lineage>
</organism>
<evidence type="ECO:0000256" key="10">
    <source>
        <dbReference type="ARBA" id="ARBA00023204"/>
    </source>
</evidence>
<dbReference type="GO" id="GO:0008534">
    <property type="term" value="F:oxidized purine nucleobase lesion DNA N-glycosylase activity"/>
    <property type="evidence" value="ECO:0007669"/>
    <property type="project" value="UniProtKB-EC"/>
</dbReference>
<dbReference type="Pfam" id="PF06831">
    <property type="entry name" value="H2TH"/>
    <property type="match status" value="1"/>
</dbReference>
<keyword evidence="8 15" id="KW-0862">Zinc</keyword>
<dbReference type="HAMAP" id="MF_00103">
    <property type="entry name" value="Fapy_DNA_glycosyl"/>
    <property type="match status" value="1"/>
</dbReference>
<dbReference type="EC" id="4.2.99.18" evidence="15"/>
<feature type="binding site" evidence="15">
    <location>
        <position position="109"/>
    </location>
    <ligand>
        <name>DNA</name>
        <dbReference type="ChEBI" id="CHEBI:16991"/>
    </ligand>
</feature>
<feature type="active site" description="Proton donor; for beta-elimination activity" evidence="15">
    <location>
        <position position="57"/>
    </location>
</feature>
<feature type="binding site" evidence="15">
    <location>
        <position position="150"/>
    </location>
    <ligand>
        <name>DNA</name>
        <dbReference type="ChEBI" id="CHEBI:16991"/>
    </ligand>
</feature>
<dbReference type="NCBIfam" id="TIGR00577">
    <property type="entry name" value="fpg"/>
    <property type="match status" value="1"/>
</dbReference>
<dbReference type="PROSITE" id="PS51068">
    <property type="entry name" value="FPG_CAT"/>
    <property type="match status" value="1"/>
</dbReference>
<feature type="active site" description="Proton donor; for delta-elimination activity" evidence="15">
    <location>
        <position position="259"/>
    </location>
</feature>
<keyword evidence="10 15" id="KW-0234">DNA repair</keyword>
<evidence type="ECO:0000313" key="18">
    <source>
        <dbReference type="EMBL" id="VTU07866.1"/>
    </source>
</evidence>
<dbReference type="GeneID" id="86155595"/>
<keyword evidence="12 15" id="KW-0511">Multifunctional enzyme</keyword>
<comment type="function">
    <text evidence="15">Involved in base excision repair of DNA damaged by oxidation or by mutagenic agents. Acts as DNA glycosylase that recognizes and removes damaged bases. Has a preference for oxidized purines, such as 7,8-dihydro-8-oxoguanine (8-oxoG). Has AP (apurinic/apyrimidinic) lyase activity and introduces nicks in the DNA strand. Cleaves the DNA backbone by beta-delta elimination to generate a single-strand break at the site of the removed base with both 3'- and 5'-phosphates.</text>
</comment>
<comment type="cofactor">
    <cofactor evidence="15">
        <name>Zn(2+)</name>
        <dbReference type="ChEBI" id="CHEBI:29105"/>
    </cofactor>
    <text evidence="15">Binds 1 zinc ion per subunit.</text>
</comment>
<evidence type="ECO:0000313" key="19">
    <source>
        <dbReference type="Proteomes" id="UP000308167"/>
    </source>
</evidence>
<reference evidence="18 19" key="1">
    <citation type="submission" date="2019-05" db="EMBL/GenBank/DDBJ databases">
        <authorList>
            <consortium name="Pathogen Informatics"/>
        </authorList>
    </citation>
    <scope>NUCLEOTIDE SEQUENCE [LARGE SCALE GENOMIC DNA]</scope>
    <source>
        <strain evidence="18 19">NM319</strain>
    </source>
</reference>
<sequence length="270" mass="30547">MPELPEVETAKNGIAPYLNAFFIEKIIVRQPKLRWEVSPELTQISHQKVTALSRRAKYLIIHTEKGFIIGHLGMSGSVRIVTDKDPIEKHDHLDIVMSNGKIMRYNDPRRFGAWLWTTNLDSFHLFTKLGPEPLSDEFNSEYLFKKSRKKSTALKSFLMDNAVVVGVGNIYANEVLFYCGLHPEKPAGKITKQDAEALARTIKTELTRAIQQGGTTLKDFLQPDGKPGYFAQELQIYGKKGEPCPKCGHKIESLVVGQRNSYICPKCQKK</sequence>
<dbReference type="PROSITE" id="PS51066">
    <property type="entry name" value="ZF_FPG_2"/>
    <property type="match status" value="1"/>
</dbReference>
<evidence type="ECO:0000256" key="5">
    <source>
        <dbReference type="ARBA" id="ARBA00022763"/>
    </source>
</evidence>
<dbReference type="Proteomes" id="UP000308167">
    <property type="component" value="Unassembled WGS sequence"/>
</dbReference>
<evidence type="ECO:0000259" key="16">
    <source>
        <dbReference type="PROSITE" id="PS51066"/>
    </source>
</evidence>
<keyword evidence="9 15" id="KW-0238">DNA-binding</keyword>
<name>A0ABY6TLD9_9PAST</name>
<keyword evidence="19" id="KW-1185">Reference proteome</keyword>
<dbReference type="PROSITE" id="PS01242">
    <property type="entry name" value="ZF_FPG_1"/>
    <property type="match status" value="1"/>
</dbReference>
<keyword evidence="13 15" id="KW-0326">Glycosidase</keyword>
<dbReference type="PANTHER" id="PTHR22993:SF9">
    <property type="entry name" value="FORMAMIDOPYRIMIDINE-DNA GLYCOSYLASE"/>
    <property type="match status" value="1"/>
</dbReference>
<evidence type="ECO:0000256" key="7">
    <source>
        <dbReference type="ARBA" id="ARBA00022801"/>
    </source>
</evidence>
<feature type="active site" description="Schiff-base intermediate with DNA" evidence="15">
    <location>
        <position position="2"/>
    </location>
</feature>
<dbReference type="Pfam" id="PF01149">
    <property type="entry name" value="Fapy_DNA_glyco"/>
    <property type="match status" value="1"/>
</dbReference>
<dbReference type="PANTHER" id="PTHR22993">
    <property type="entry name" value="FORMAMIDOPYRIMIDINE-DNA GLYCOSYLASE"/>
    <property type="match status" value="1"/>
</dbReference>
<comment type="similarity">
    <text evidence="2 15">Belongs to the FPG family.</text>
</comment>
<dbReference type="InterPro" id="IPR020629">
    <property type="entry name" value="FPG_Glyclase"/>
</dbReference>
<protein>
    <recommendedName>
        <fullName evidence="15">Formamidopyrimidine-DNA glycosylase</fullName>
        <shortName evidence="15">Fapy-DNA glycosylase</shortName>
        <ecNumber evidence="15">3.2.2.23</ecNumber>
    </recommendedName>
    <alternativeName>
        <fullName evidence="15">DNA-(apurinic or apyrimidinic site) lyase MutM</fullName>
        <shortName evidence="15">AP lyase MutM</shortName>
        <ecNumber evidence="15">4.2.99.18</ecNumber>
    </alternativeName>
</protein>
<feature type="domain" description="Formamidopyrimidine-DNA glycosylase catalytic" evidence="17">
    <location>
        <begin position="2"/>
        <end position="112"/>
    </location>
</feature>
<dbReference type="EC" id="3.2.2.23" evidence="15"/>
<evidence type="ECO:0000256" key="3">
    <source>
        <dbReference type="ARBA" id="ARBA00011245"/>
    </source>
</evidence>
<evidence type="ECO:0000256" key="4">
    <source>
        <dbReference type="ARBA" id="ARBA00022723"/>
    </source>
</evidence>
<dbReference type="CDD" id="cd08966">
    <property type="entry name" value="EcFpg-like_N"/>
    <property type="match status" value="1"/>
</dbReference>
<dbReference type="Gene3D" id="3.20.190.10">
    <property type="entry name" value="MutM-like, N-terminal"/>
    <property type="match status" value="1"/>
</dbReference>
<evidence type="ECO:0000256" key="14">
    <source>
        <dbReference type="ARBA" id="ARBA00044632"/>
    </source>
</evidence>
<keyword evidence="6 15" id="KW-0863">Zinc-finger</keyword>
<dbReference type="InterPro" id="IPR010979">
    <property type="entry name" value="Ribosomal_uS13-like_H2TH"/>
</dbReference>
<dbReference type="InterPro" id="IPR012319">
    <property type="entry name" value="FPG_cat"/>
</dbReference>
<comment type="caution">
    <text evidence="18">The sequence shown here is derived from an EMBL/GenBank/DDBJ whole genome shotgun (WGS) entry which is preliminary data.</text>
</comment>
<dbReference type="EMBL" id="CABFKI010000006">
    <property type="protein sequence ID" value="VTU07866.1"/>
    <property type="molecule type" value="Genomic_DNA"/>
</dbReference>
<dbReference type="SMART" id="SM00898">
    <property type="entry name" value="Fapy_DNA_glyco"/>
    <property type="match status" value="1"/>
</dbReference>
<keyword evidence="5 15" id="KW-0227">DNA damage</keyword>
<evidence type="ECO:0000256" key="12">
    <source>
        <dbReference type="ARBA" id="ARBA00023268"/>
    </source>
</evidence>
<evidence type="ECO:0000256" key="13">
    <source>
        <dbReference type="ARBA" id="ARBA00023295"/>
    </source>
</evidence>
<dbReference type="NCBIfam" id="NF002211">
    <property type="entry name" value="PRK01103.1"/>
    <property type="match status" value="1"/>
</dbReference>
<gene>
    <name evidence="15 18" type="primary">mutM</name>
    <name evidence="15" type="synonym">fpg</name>
    <name evidence="18" type="ORF">SAMEA1410922_01200</name>
</gene>
<dbReference type="SUPFAM" id="SSF81624">
    <property type="entry name" value="N-terminal domain of MutM-like DNA repair proteins"/>
    <property type="match status" value="1"/>
</dbReference>
<feature type="active site" description="Proton donor" evidence="15">
    <location>
        <position position="3"/>
    </location>
</feature>
<proteinExistence type="inferred from homology"/>
<feature type="domain" description="FPG-type" evidence="16">
    <location>
        <begin position="235"/>
        <end position="269"/>
    </location>
</feature>
<evidence type="ECO:0000256" key="8">
    <source>
        <dbReference type="ARBA" id="ARBA00022833"/>
    </source>
</evidence>
<dbReference type="SUPFAM" id="SSF57716">
    <property type="entry name" value="Glucocorticoid receptor-like (DNA-binding domain)"/>
    <property type="match status" value="1"/>
</dbReference>
<evidence type="ECO:0000256" key="1">
    <source>
        <dbReference type="ARBA" id="ARBA00001668"/>
    </source>
</evidence>
<dbReference type="RefSeq" id="WP_135709993.1">
    <property type="nucleotide sequence ID" value="NZ_CABFKI010000006.1"/>
</dbReference>
<dbReference type="SUPFAM" id="SSF46946">
    <property type="entry name" value="S13-like H2TH domain"/>
    <property type="match status" value="1"/>
</dbReference>
<feature type="binding site" evidence="15">
    <location>
        <position position="90"/>
    </location>
    <ligand>
        <name>DNA</name>
        <dbReference type="ChEBI" id="CHEBI:16991"/>
    </ligand>
</feature>
<accession>A0ABY6TLD9</accession>
<evidence type="ECO:0000256" key="9">
    <source>
        <dbReference type="ARBA" id="ARBA00023125"/>
    </source>
</evidence>
<comment type="subunit">
    <text evidence="3 15">Monomer.</text>
</comment>
<evidence type="ECO:0000256" key="15">
    <source>
        <dbReference type="HAMAP-Rule" id="MF_00103"/>
    </source>
</evidence>
<keyword evidence="7 15" id="KW-0378">Hydrolase</keyword>
<dbReference type="InterPro" id="IPR015887">
    <property type="entry name" value="DNA_glyclase_Znf_dom_DNA_BS"/>
</dbReference>
<comment type="catalytic activity">
    <reaction evidence="14 15">
        <text>2'-deoxyribonucleotide-(2'-deoxyribose 5'-phosphate)-2'-deoxyribonucleotide-DNA = a 3'-end 2'-deoxyribonucleotide-(2,3-dehydro-2,3-deoxyribose 5'-phosphate)-DNA + a 5'-end 5'-phospho-2'-deoxyribonucleoside-DNA + H(+)</text>
        <dbReference type="Rhea" id="RHEA:66592"/>
        <dbReference type="Rhea" id="RHEA-COMP:13180"/>
        <dbReference type="Rhea" id="RHEA-COMP:16897"/>
        <dbReference type="Rhea" id="RHEA-COMP:17067"/>
        <dbReference type="ChEBI" id="CHEBI:15378"/>
        <dbReference type="ChEBI" id="CHEBI:136412"/>
        <dbReference type="ChEBI" id="CHEBI:157695"/>
        <dbReference type="ChEBI" id="CHEBI:167181"/>
        <dbReference type="EC" id="4.2.99.18"/>
    </reaction>
</comment>
<dbReference type="SMART" id="SM01232">
    <property type="entry name" value="H2TH"/>
    <property type="match status" value="1"/>
</dbReference>
<dbReference type="InterPro" id="IPR000214">
    <property type="entry name" value="Znf_DNA_glyclase/AP_lyase"/>
</dbReference>
<comment type="catalytic activity">
    <reaction evidence="1 15">
        <text>Hydrolysis of DNA containing ring-opened 7-methylguanine residues, releasing 2,6-diamino-4-hydroxy-5-(N-methyl)formamidopyrimidine.</text>
        <dbReference type="EC" id="3.2.2.23"/>
    </reaction>
</comment>
<keyword evidence="11 15" id="KW-0456">Lyase</keyword>
<dbReference type="Gene3D" id="1.10.8.50">
    <property type="match status" value="1"/>
</dbReference>
<keyword evidence="4 15" id="KW-0479">Metal-binding</keyword>
<evidence type="ECO:0000259" key="17">
    <source>
        <dbReference type="PROSITE" id="PS51068"/>
    </source>
</evidence>
<dbReference type="InterPro" id="IPR015886">
    <property type="entry name" value="H2TH_FPG"/>
</dbReference>
<evidence type="ECO:0000256" key="2">
    <source>
        <dbReference type="ARBA" id="ARBA00009409"/>
    </source>
</evidence>
<dbReference type="InterPro" id="IPR035937">
    <property type="entry name" value="FPG_N"/>
</dbReference>
<dbReference type="InterPro" id="IPR010663">
    <property type="entry name" value="Znf_FPG/IleRS"/>
</dbReference>
<dbReference type="Pfam" id="PF06827">
    <property type="entry name" value="zf-FPG_IleRS"/>
    <property type="match status" value="1"/>
</dbReference>